<dbReference type="Pfam" id="PF00892">
    <property type="entry name" value="EamA"/>
    <property type="match status" value="2"/>
</dbReference>
<proteinExistence type="predicted"/>
<feature type="transmembrane region" description="Helical" evidence="6">
    <location>
        <begin position="110"/>
        <end position="128"/>
    </location>
</feature>
<evidence type="ECO:0000256" key="3">
    <source>
        <dbReference type="ARBA" id="ARBA00022692"/>
    </source>
</evidence>
<reference evidence="8 9" key="1">
    <citation type="submission" date="2014-09" db="EMBL/GenBank/DDBJ databases">
        <title>Sporocytophaga myxococcoides PG-01 genome sequencing.</title>
        <authorList>
            <person name="Liu L."/>
            <person name="Gao P.J."/>
            <person name="Chen G.J."/>
            <person name="Wang L.S."/>
        </authorList>
    </citation>
    <scope>NUCLEOTIDE SEQUENCE [LARGE SCALE GENOMIC DNA]</scope>
    <source>
        <strain evidence="8 9">PG-01</strain>
    </source>
</reference>
<gene>
    <name evidence="8" type="ORF">MYP_64</name>
</gene>
<dbReference type="PANTHER" id="PTHR32322">
    <property type="entry name" value="INNER MEMBRANE TRANSPORTER"/>
    <property type="match status" value="1"/>
</dbReference>
<evidence type="ECO:0000256" key="5">
    <source>
        <dbReference type="ARBA" id="ARBA00023136"/>
    </source>
</evidence>
<feature type="transmembrane region" description="Helical" evidence="6">
    <location>
        <begin position="259"/>
        <end position="278"/>
    </location>
</feature>
<feature type="transmembrane region" description="Helical" evidence="6">
    <location>
        <begin position="200"/>
        <end position="218"/>
    </location>
</feature>
<dbReference type="InterPro" id="IPR050638">
    <property type="entry name" value="AA-Vitamin_Transporters"/>
</dbReference>
<organism evidence="8 9">
    <name type="scientific">Sporocytophaga myxococcoides</name>
    <dbReference type="NCBI Taxonomy" id="153721"/>
    <lineage>
        <taxon>Bacteria</taxon>
        <taxon>Pseudomonadati</taxon>
        <taxon>Bacteroidota</taxon>
        <taxon>Cytophagia</taxon>
        <taxon>Cytophagales</taxon>
        <taxon>Cytophagaceae</taxon>
        <taxon>Sporocytophaga</taxon>
    </lineage>
</organism>
<dbReference type="SUPFAM" id="SSF103481">
    <property type="entry name" value="Multidrug resistance efflux transporter EmrE"/>
    <property type="match status" value="2"/>
</dbReference>
<feature type="transmembrane region" description="Helical" evidence="6">
    <location>
        <begin position="230"/>
        <end position="252"/>
    </location>
</feature>
<keyword evidence="2" id="KW-1003">Cell membrane</keyword>
<feature type="transmembrane region" description="Helical" evidence="6">
    <location>
        <begin position="85"/>
        <end position="104"/>
    </location>
</feature>
<keyword evidence="9" id="KW-1185">Reference proteome</keyword>
<feature type="domain" description="EamA" evidence="7">
    <location>
        <begin position="166"/>
        <end position="302"/>
    </location>
</feature>
<comment type="caution">
    <text evidence="8">The sequence shown here is derived from an EMBL/GenBank/DDBJ whole genome shotgun (WGS) entry which is preliminary data.</text>
</comment>
<protein>
    <submittedName>
        <fullName evidence="8">Permease, DMT superfamily</fullName>
    </submittedName>
</protein>
<dbReference type="AlphaFoldDB" id="A0A098L9N3"/>
<dbReference type="InterPro" id="IPR037185">
    <property type="entry name" value="EmrE-like"/>
</dbReference>
<feature type="transmembrane region" description="Helical" evidence="6">
    <location>
        <begin position="164"/>
        <end position="188"/>
    </location>
</feature>
<feature type="transmembrane region" description="Helical" evidence="6">
    <location>
        <begin position="284"/>
        <end position="301"/>
    </location>
</feature>
<evidence type="ECO:0000259" key="7">
    <source>
        <dbReference type="Pfam" id="PF00892"/>
    </source>
</evidence>
<sequence length="316" mass="35426">MFNKLKKFPVYQRNRILKQDLKSHGLLLLSTLIAGANYTISKFATPEYIAPSAIILLRIIATILLFNALGLFVKEKIDLSDRKRIFLCALFGVACNQLLFYKGLSLTSPINASLMMTISPIIVLIISAINGFERITPVRILGLILGTVGTGALLLSGTDQFHELFIGDILVLLNAVSWALFLVIAKPLLAKYHFITVSKWMFNLGFFIVFPFSINSFWETQWQNFDTTAYLSVGFIIIFATYISYILNVGVLKKVNPSVAGSYIYLQPVFAAVIALILDKDELTPEKIAYSILILAGVFFINKQPHKKIRDQLYSN</sequence>
<dbReference type="EMBL" id="BBLT01000001">
    <property type="protein sequence ID" value="GAL82838.1"/>
    <property type="molecule type" value="Genomic_DNA"/>
</dbReference>
<dbReference type="STRING" id="153721.MYP_64"/>
<keyword evidence="3 6" id="KW-0812">Transmembrane</keyword>
<evidence type="ECO:0000256" key="2">
    <source>
        <dbReference type="ARBA" id="ARBA00022475"/>
    </source>
</evidence>
<feature type="domain" description="EamA" evidence="7">
    <location>
        <begin position="25"/>
        <end position="151"/>
    </location>
</feature>
<evidence type="ECO:0000256" key="4">
    <source>
        <dbReference type="ARBA" id="ARBA00022989"/>
    </source>
</evidence>
<dbReference type="InterPro" id="IPR000620">
    <property type="entry name" value="EamA_dom"/>
</dbReference>
<evidence type="ECO:0000313" key="9">
    <source>
        <dbReference type="Proteomes" id="UP000030185"/>
    </source>
</evidence>
<feature type="transmembrane region" description="Helical" evidence="6">
    <location>
        <begin position="21"/>
        <end position="40"/>
    </location>
</feature>
<feature type="transmembrane region" description="Helical" evidence="6">
    <location>
        <begin position="140"/>
        <end position="158"/>
    </location>
</feature>
<dbReference type="PANTHER" id="PTHR32322:SF18">
    <property type="entry name" value="S-ADENOSYLMETHIONINE_S-ADENOSYLHOMOCYSTEINE TRANSPORTER"/>
    <property type="match status" value="1"/>
</dbReference>
<dbReference type="Proteomes" id="UP000030185">
    <property type="component" value="Unassembled WGS sequence"/>
</dbReference>
<evidence type="ECO:0000256" key="1">
    <source>
        <dbReference type="ARBA" id="ARBA00004651"/>
    </source>
</evidence>
<keyword evidence="5 6" id="KW-0472">Membrane</keyword>
<evidence type="ECO:0000313" key="8">
    <source>
        <dbReference type="EMBL" id="GAL82838.1"/>
    </source>
</evidence>
<accession>A0A098L9N3</accession>
<dbReference type="GO" id="GO:0005886">
    <property type="term" value="C:plasma membrane"/>
    <property type="evidence" value="ECO:0007669"/>
    <property type="project" value="UniProtKB-SubCell"/>
</dbReference>
<name>A0A098L9N3_9BACT</name>
<dbReference type="OrthoDB" id="9811486at2"/>
<comment type="subcellular location">
    <subcellularLocation>
        <location evidence="1">Cell membrane</location>
        <topology evidence="1">Multi-pass membrane protein</topology>
    </subcellularLocation>
</comment>
<keyword evidence="4 6" id="KW-1133">Transmembrane helix</keyword>
<dbReference type="eggNOG" id="COG0697">
    <property type="taxonomic scope" value="Bacteria"/>
</dbReference>
<feature type="transmembrane region" description="Helical" evidence="6">
    <location>
        <begin position="52"/>
        <end position="73"/>
    </location>
</feature>
<evidence type="ECO:0000256" key="6">
    <source>
        <dbReference type="SAM" id="Phobius"/>
    </source>
</evidence>
<dbReference type="Gene3D" id="1.10.3730.20">
    <property type="match status" value="1"/>
</dbReference>